<dbReference type="Proteomes" id="UP001560019">
    <property type="component" value="Unassembled WGS sequence"/>
</dbReference>
<accession>A0ABV3XSM0</accession>
<sequence length="121" mass="13621">MFPHALHHVQLAMPAGGEDAGRAFYRDLLGLEEEARPEALDARGGVWFYRGELRLHLGVEEGFRPARKAHPALMVADLDALAERLERAGCALVWDEAIPQVRRFFIDDPFGNRIELMEGAR</sequence>
<dbReference type="InterPro" id="IPR041581">
    <property type="entry name" value="Glyoxalase_6"/>
</dbReference>
<organism evidence="2 3">
    <name type="scientific">Rhodovulum iodosum</name>
    <dbReference type="NCBI Taxonomy" id="68291"/>
    <lineage>
        <taxon>Bacteria</taxon>
        <taxon>Pseudomonadati</taxon>
        <taxon>Pseudomonadota</taxon>
        <taxon>Alphaproteobacteria</taxon>
        <taxon>Rhodobacterales</taxon>
        <taxon>Paracoccaceae</taxon>
        <taxon>Rhodovulum</taxon>
    </lineage>
</organism>
<proteinExistence type="predicted"/>
<evidence type="ECO:0000313" key="2">
    <source>
        <dbReference type="EMBL" id="MEX5728313.1"/>
    </source>
</evidence>
<comment type="caution">
    <text evidence="2">The sequence shown here is derived from an EMBL/GenBank/DDBJ whole genome shotgun (WGS) entry which is preliminary data.</text>
</comment>
<dbReference type="PANTHER" id="PTHR39175">
    <property type="entry name" value="FAMILY PROTEIN, PUTATIVE (AFU_ORTHOLOGUE AFUA_3G15060)-RELATED"/>
    <property type="match status" value="1"/>
</dbReference>
<dbReference type="PROSITE" id="PS51819">
    <property type="entry name" value="VOC"/>
    <property type="match status" value="1"/>
</dbReference>
<feature type="domain" description="VOC" evidence="1">
    <location>
        <begin position="5"/>
        <end position="119"/>
    </location>
</feature>
<protein>
    <submittedName>
        <fullName evidence="2">Catechol 2,3-dioxygenase-like lactoylglutathione lyase family enzyme</fullName>
    </submittedName>
</protein>
<name>A0ABV3XSM0_9RHOB</name>
<keyword evidence="3" id="KW-1185">Reference proteome</keyword>
<dbReference type="SUPFAM" id="SSF54593">
    <property type="entry name" value="Glyoxalase/Bleomycin resistance protein/Dihydroxybiphenyl dioxygenase"/>
    <property type="match status" value="1"/>
</dbReference>
<dbReference type="EMBL" id="JBEHHI010000001">
    <property type="protein sequence ID" value="MEX5728313.1"/>
    <property type="molecule type" value="Genomic_DNA"/>
</dbReference>
<evidence type="ECO:0000259" key="1">
    <source>
        <dbReference type="PROSITE" id="PS51819"/>
    </source>
</evidence>
<dbReference type="InterPro" id="IPR037523">
    <property type="entry name" value="VOC_core"/>
</dbReference>
<evidence type="ECO:0000313" key="3">
    <source>
        <dbReference type="Proteomes" id="UP001560019"/>
    </source>
</evidence>
<dbReference type="RefSeq" id="WP_125408653.1">
    <property type="nucleotide sequence ID" value="NZ_JBEHHI010000001.1"/>
</dbReference>
<gene>
    <name evidence="2" type="ORF">Ga0609869_001666</name>
</gene>
<dbReference type="Pfam" id="PF18029">
    <property type="entry name" value="Glyoxalase_6"/>
    <property type="match status" value="1"/>
</dbReference>
<dbReference type="InterPro" id="IPR029068">
    <property type="entry name" value="Glyas_Bleomycin-R_OHBP_Dase"/>
</dbReference>
<dbReference type="PANTHER" id="PTHR39175:SF1">
    <property type="entry name" value="FAMILY PROTEIN, PUTATIVE (AFU_ORTHOLOGUE AFUA_3G15060)-RELATED"/>
    <property type="match status" value="1"/>
</dbReference>
<dbReference type="Gene3D" id="3.10.180.10">
    <property type="entry name" value="2,3-Dihydroxybiphenyl 1,2-Dioxygenase, domain 1"/>
    <property type="match status" value="1"/>
</dbReference>
<reference evidence="2 3" key="1">
    <citation type="submission" date="2024-06" db="EMBL/GenBank/DDBJ databases">
        <title>Genome of Rhodovulum iodosum, a marine photoferrotroph.</title>
        <authorList>
            <person name="Bianchini G."/>
            <person name="Nikeleit V."/>
            <person name="Kappler A."/>
            <person name="Bryce C."/>
            <person name="Sanchez-Baracaldo P."/>
        </authorList>
    </citation>
    <scope>NUCLEOTIDE SEQUENCE [LARGE SCALE GENOMIC DNA]</scope>
    <source>
        <strain evidence="2 3">UT/N1</strain>
    </source>
</reference>